<dbReference type="AlphaFoldDB" id="A0A4Y7KQ70"/>
<dbReference type="Proteomes" id="UP000316621">
    <property type="component" value="Chromosome 8"/>
</dbReference>
<dbReference type="Gramene" id="RZC74977">
    <property type="protein sequence ID" value="RZC74977"/>
    <property type="gene ID" value="C5167_050455"/>
</dbReference>
<sequence length="181" mass="20255">MIASGLMANTSGLLSYSNPKLPIRHQTQRFKISEFDGFKRAPIPSHQVSGLRVLNSPVLRRNQMKCAVSSGANHQGFQDEFRSDPYWLTLIKEAIWGVRSLVLFLVEQPGQLRYIEWPSFQNTMDVANREGFLNNIEVPDGQDELKTATLTLVLVALLIVALASIDSVLCFLLALLLRKTA</sequence>
<evidence type="ECO:0000313" key="2">
    <source>
        <dbReference type="EMBL" id="RZC74977.1"/>
    </source>
</evidence>
<keyword evidence="1" id="KW-0472">Membrane</keyword>
<evidence type="ECO:0000256" key="1">
    <source>
        <dbReference type="SAM" id="Phobius"/>
    </source>
</evidence>
<dbReference type="PANTHER" id="PTHR37247:SF1">
    <property type="entry name" value="TRANSMEMBRANE PROTEIN"/>
    <property type="match status" value="1"/>
</dbReference>
<dbReference type="PANTHER" id="PTHR37247">
    <property type="entry name" value="TRANSMEMBRANE PROTEIN"/>
    <property type="match status" value="1"/>
</dbReference>
<organism evidence="2 3">
    <name type="scientific">Papaver somniferum</name>
    <name type="common">Opium poppy</name>
    <dbReference type="NCBI Taxonomy" id="3469"/>
    <lineage>
        <taxon>Eukaryota</taxon>
        <taxon>Viridiplantae</taxon>
        <taxon>Streptophyta</taxon>
        <taxon>Embryophyta</taxon>
        <taxon>Tracheophyta</taxon>
        <taxon>Spermatophyta</taxon>
        <taxon>Magnoliopsida</taxon>
        <taxon>Ranunculales</taxon>
        <taxon>Papaveraceae</taxon>
        <taxon>Papaveroideae</taxon>
        <taxon>Papaver</taxon>
    </lineage>
</organism>
<name>A0A4Y7KQ70_PAPSO</name>
<keyword evidence="1" id="KW-1133">Transmembrane helix</keyword>
<dbReference type="EMBL" id="CM010722">
    <property type="protein sequence ID" value="RZC74977.1"/>
    <property type="molecule type" value="Genomic_DNA"/>
</dbReference>
<gene>
    <name evidence="2" type="ORF">C5167_050455</name>
</gene>
<proteinExistence type="predicted"/>
<protein>
    <submittedName>
        <fullName evidence="2">Uncharacterized protein</fullName>
    </submittedName>
</protein>
<keyword evidence="1" id="KW-0812">Transmembrane</keyword>
<reference evidence="2 3" key="1">
    <citation type="journal article" date="2018" name="Science">
        <title>The opium poppy genome and morphinan production.</title>
        <authorList>
            <person name="Guo L."/>
            <person name="Winzer T."/>
            <person name="Yang X."/>
            <person name="Li Y."/>
            <person name="Ning Z."/>
            <person name="He Z."/>
            <person name="Teodor R."/>
            <person name="Lu Y."/>
            <person name="Bowser T.A."/>
            <person name="Graham I.A."/>
            <person name="Ye K."/>
        </authorList>
    </citation>
    <scope>NUCLEOTIDE SEQUENCE [LARGE SCALE GENOMIC DNA]</scope>
    <source>
        <strain evidence="3">cv. HN1</strain>
        <tissue evidence="2">Leaves</tissue>
    </source>
</reference>
<accession>A0A4Y7KQ70</accession>
<evidence type="ECO:0000313" key="3">
    <source>
        <dbReference type="Proteomes" id="UP000316621"/>
    </source>
</evidence>
<keyword evidence="3" id="KW-1185">Reference proteome</keyword>
<dbReference type="STRING" id="3469.A0A4Y7KQ70"/>
<dbReference type="OMA" id="HQTQRFK"/>
<feature type="transmembrane region" description="Helical" evidence="1">
    <location>
        <begin position="152"/>
        <end position="177"/>
    </location>
</feature>